<evidence type="ECO:0000313" key="1">
    <source>
        <dbReference type="EMBL" id="GLI40937.1"/>
    </source>
</evidence>
<proteinExistence type="predicted"/>
<evidence type="ECO:0000313" key="2">
    <source>
        <dbReference type="Proteomes" id="UP001144313"/>
    </source>
</evidence>
<sequence>MIQLDRAPRLVATDLDGTVVRSDETVSPRTMAALKRLAAAGVILVGATGRGPRLIDLCRNDIPSADFLVLGQGAFVYECRYDDTVVELADRSVEGSVLLEALRLIEAEVGPVRALAEPADPARHITGDPMPDWPWTAVTLETAPREIAFTGPMVKGYFVSDEYTGPELLVAAKDVIDPSLVTVTESGVGMLEVCPVGVTKAAGIQVVLDKFGIDWSDVLVFGDATNDLSMMEAAGHSVAMPNGHPWVQAAASEIAPAGNNDDGVAQYIEALLELP</sequence>
<keyword evidence="1" id="KW-0378">Hydrolase</keyword>
<comment type="caution">
    <text evidence="1">The sequence shown here is derived from an EMBL/GenBank/DDBJ whole genome shotgun (WGS) entry which is preliminary data.</text>
</comment>
<dbReference type="EMBL" id="BSDT01000001">
    <property type="protein sequence ID" value="GLI40937.1"/>
    <property type="molecule type" value="Genomic_DNA"/>
</dbReference>
<dbReference type="Gene3D" id="3.40.50.1000">
    <property type="entry name" value="HAD superfamily/HAD-like"/>
    <property type="match status" value="1"/>
</dbReference>
<dbReference type="PROSITE" id="PS01229">
    <property type="entry name" value="COF_2"/>
    <property type="match status" value="1"/>
</dbReference>
<gene>
    <name evidence="1" type="ORF">GALLR39Z86_07870</name>
</gene>
<accession>A0A9W6G5Y6</accession>
<dbReference type="GO" id="GO:0000287">
    <property type="term" value="F:magnesium ion binding"/>
    <property type="evidence" value="ECO:0007669"/>
    <property type="project" value="TreeGrafter"/>
</dbReference>
<dbReference type="AlphaFoldDB" id="A0A9W6G5Y6"/>
<dbReference type="InterPro" id="IPR023214">
    <property type="entry name" value="HAD_sf"/>
</dbReference>
<dbReference type="GO" id="GO:0016791">
    <property type="term" value="F:phosphatase activity"/>
    <property type="evidence" value="ECO:0007669"/>
    <property type="project" value="TreeGrafter"/>
</dbReference>
<organism evidence="1 2">
    <name type="scientific">Glycomyces algeriensis</name>
    <dbReference type="NCBI Taxonomy" id="256037"/>
    <lineage>
        <taxon>Bacteria</taxon>
        <taxon>Bacillati</taxon>
        <taxon>Actinomycetota</taxon>
        <taxon>Actinomycetes</taxon>
        <taxon>Glycomycetales</taxon>
        <taxon>Glycomycetaceae</taxon>
        <taxon>Glycomyces</taxon>
    </lineage>
</organism>
<dbReference type="RefSeq" id="WP_270118193.1">
    <property type="nucleotide sequence ID" value="NZ_BAAAOL010000016.1"/>
</dbReference>
<dbReference type="PANTHER" id="PTHR10000:SF8">
    <property type="entry name" value="HAD SUPERFAMILY HYDROLASE-LIKE, TYPE 3"/>
    <property type="match status" value="1"/>
</dbReference>
<name>A0A9W6G5Y6_9ACTN</name>
<dbReference type="Gene3D" id="3.30.1240.10">
    <property type="match status" value="1"/>
</dbReference>
<reference evidence="1" key="1">
    <citation type="submission" date="2022-12" db="EMBL/GenBank/DDBJ databases">
        <title>Reference genome sequencing for broad-spectrum identification of bacterial and archaeal isolates by mass spectrometry.</title>
        <authorList>
            <person name="Sekiguchi Y."/>
            <person name="Tourlousse D.M."/>
        </authorList>
    </citation>
    <scope>NUCLEOTIDE SEQUENCE</scope>
    <source>
        <strain evidence="1">LLR39Z86</strain>
    </source>
</reference>
<dbReference type="Proteomes" id="UP001144313">
    <property type="component" value="Unassembled WGS sequence"/>
</dbReference>
<dbReference type="Pfam" id="PF08282">
    <property type="entry name" value="Hydrolase_3"/>
    <property type="match status" value="2"/>
</dbReference>
<keyword evidence="2" id="KW-1185">Reference proteome</keyword>
<dbReference type="GO" id="GO:0005829">
    <property type="term" value="C:cytosol"/>
    <property type="evidence" value="ECO:0007669"/>
    <property type="project" value="TreeGrafter"/>
</dbReference>
<dbReference type="InterPro" id="IPR036412">
    <property type="entry name" value="HAD-like_sf"/>
</dbReference>
<dbReference type="PANTHER" id="PTHR10000">
    <property type="entry name" value="PHOSPHOSERINE PHOSPHATASE"/>
    <property type="match status" value="1"/>
</dbReference>
<dbReference type="SUPFAM" id="SSF56784">
    <property type="entry name" value="HAD-like"/>
    <property type="match status" value="1"/>
</dbReference>
<protein>
    <submittedName>
        <fullName evidence="1">Hydrolase</fullName>
    </submittedName>
</protein>